<dbReference type="Pfam" id="PF00588">
    <property type="entry name" value="SpoU_methylase"/>
    <property type="match status" value="1"/>
</dbReference>
<gene>
    <name evidence="5" type="primary">trmJ</name>
    <name evidence="7" type="ORF">RF679_10065</name>
</gene>
<keyword evidence="4 5" id="KW-0949">S-adenosyl-L-methionine</keyword>
<name>A0ABY9RDF7_9BURK</name>
<dbReference type="InterPro" id="IPR001537">
    <property type="entry name" value="SpoU_MeTrfase"/>
</dbReference>
<dbReference type="InterPro" id="IPR029026">
    <property type="entry name" value="tRNA_m1G_MTases_N"/>
</dbReference>
<dbReference type="RefSeq" id="WP_309480507.1">
    <property type="nucleotide sequence ID" value="NZ_CP133720.1"/>
</dbReference>
<accession>A0ABY9RDF7</accession>
<dbReference type="Proteomes" id="UP001181355">
    <property type="component" value="Chromosome"/>
</dbReference>
<reference evidence="7" key="1">
    <citation type="submission" date="2023-09" db="EMBL/GenBank/DDBJ databases">
        <title>Undibacterium sp. 20NA77.5 isolated from freshwater.</title>
        <authorList>
            <person name="Le V."/>
            <person name="Ko S.-R."/>
            <person name="Ahn C.-Y."/>
            <person name="Oh H.-M."/>
        </authorList>
    </citation>
    <scope>NUCLEOTIDE SEQUENCE</scope>
    <source>
        <strain evidence="7">20NA77.5</strain>
    </source>
</reference>
<comment type="catalytic activity">
    <reaction evidence="5">
        <text>uridine(32) in tRNA + S-adenosyl-L-methionine = 2'-O-methyluridine(32) in tRNA + S-adenosyl-L-homocysteine + H(+)</text>
        <dbReference type="Rhea" id="RHEA:42936"/>
        <dbReference type="Rhea" id="RHEA-COMP:10107"/>
        <dbReference type="Rhea" id="RHEA-COMP:10290"/>
        <dbReference type="ChEBI" id="CHEBI:15378"/>
        <dbReference type="ChEBI" id="CHEBI:57856"/>
        <dbReference type="ChEBI" id="CHEBI:59789"/>
        <dbReference type="ChEBI" id="CHEBI:65315"/>
        <dbReference type="ChEBI" id="CHEBI:74478"/>
        <dbReference type="EC" id="2.1.1.200"/>
    </reaction>
</comment>
<dbReference type="GO" id="GO:0008168">
    <property type="term" value="F:methyltransferase activity"/>
    <property type="evidence" value="ECO:0007669"/>
    <property type="project" value="UniProtKB-KW"/>
</dbReference>
<evidence type="ECO:0000259" key="6">
    <source>
        <dbReference type="Pfam" id="PF00588"/>
    </source>
</evidence>
<keyword evidence="8" id="KW-1185">Reference proteome</keyword>
<dbReference type="NCBIfam" id="TIGR00050">
    <property type="entry name" value="rRNA_methyl_1"/>
    <property type="match status" value="1"/>
</dbReference>
<dbReference type="SUPFAM" id="SSF75217">
    <property type="entry name" value="alpha/beta knot"/>
    <property type="match status" value="1"/>
</dbReference>
<dbReference type="InterPro" id="IPR004384">
    <property type="entry name" value="RNA_MeTrfase_TrmJ/LasT"/>
</dbReference>
<evidence type="ECO:0000313" key="7">
    <source>
        <dbReference type="EMBL" id="WMW79006.1"/>
    </source>
</evidence>
<keyword evidence="2 5" id="KW-0489">Methyltransferase</keyword>
<dbReference type="PIRSF" id="PIRSF004808">
    <property type="entry name" value="LasT"/>
    <property type="match status" value="1"/>
</dbReference>
<evidence type="ECO:0000256" key="1">
    <source>
        <dbReference type="ARBA" id="ARBA00007228"/>
    </source>
</evidence>
<comment type="catalytic activity">
    <reaction evidence="5">
        <text>cytidine(32) in tRNA + S-adenosyl-L-methionine = 2'-O-methylcytidine(32) in tRNA + S-adenosyl-L-homocysteine + H(+)</text>
        <dbReference type="Rhea" id="RHEA:42932"/>
        <dbReference type="Rhea" id="RHEA-COMP:10288"/>
        <dbReference type="Rhea" id="RHEA-COMP:10289"/>
        <dbReference type="ChEBI" id="CHEBI:15378"/>
        <dbReference type="ChEBI" id="CHEBI:57856"/>
        <dbReference type="ChEBI" id="CHEBI:59789"/>
        <dbReference type="ChEBI" id="CHEBI:74495"/>
        <dbReference type="ChEBI" id="CHEBI:82748"/>
        <dbReference type="EC" id="2.1.1.200"/>
    </reaction>
</comment>
<dbReference type="PANTHER" id="PTHR42786">
    <property type="entry name" value="TRNA/RRNA METHYLTRANSFERASE"/>
    <property type="match status" value="1"/>
</dbReference>
<sequence>MVEAVINAEFQNAENKDEWFRNLRFVLVETSHPGNIGSAARAIKTMGFGQLVLVNPRFDNALTHPDAVALASGANDVLESALIVDSVSEALHGCNLVAAVSARLREFSPPVVAPRKFVSEMLNGDYDRAAIIFGNEKYGLPNDIVLNSQVLINIPANPEYSSLNLAQAIQVLAYEARMGIIEGQGENRERSSIGFRGQIASAEQVEGMFEHFQTALVHLGFLDPENPKKLMSRLKRLFARTQLETEEVNIMRGISKKILDRTP</sequence>
<proteinExistence type="inferred from homology"/>
<organism evidence="7 8">
    <name type="scientific">Undibacterium cyanobacteriorum</name>
    <dbReference type="NCBI Taxonomy" id="3073561"/>
    <lineage>
        <taxon>Bacteria</taxon>
        <taxon>Pseudomonadati</taxon>
        <taxon>Pseudomonadota</taxon>
        <taxon>Betaproteobacteria</taxon>
        <taxon>Burkholderiales</taxon>
        <taxon>Oxalobacteraceae</taxon>
        <taxon>Undibacterium</taxon>
    </lineage>
</organism>
<dbReference type="PANTHER" id="PTHR42786:SF2">
    <property type="entry name" value="TRNA (CYTIDINE_URIDINE-2'-O-)-METHYLTRANSFERASE TRMJ"/>
    <property type="match status" value="1"/>
</dbReference>
<dbReference type="Gene3D" id="3.40.1280.10">
    <property type="match status" value="1"/>
</dbReference>
<dbReference type="EC" id="2.1.1.200" evidence="5"/>
<evidence type="ECO:0000256" key="4">
    <source>
        <dbReference type="ARBA" id="ARBA00022691"/>
    </source>
</evidence>
<comment type="similarity">
    <text evidence="1">Belongs to the class IV-like SAM-binding methyltransferase superfamily. RNA methyltransferase TrmH family.</text>
</comment>
<dbReference type="GO" id="GO:0032259">
    <property type="term" value="P:methylation"/>
    <property type="evidence" value="ECO:0007669"/>
    <property type="project" value="UniProtKB-KW"/>
</dbReference>
<keyword evidence="5" id="KW-0819">tRNA processing</keyword>
<protein>
    <recommendedName>
        <fullName evidence="5">tRNA (cytidine/uridine-2'-O-)-methyltransferase TrmJ</fullName>
        <ecNumber evidence="5">2.1.1.200</ecNumber>
    </recommendedName>
    <alternativeName>
        <fullName evidence="5">tRNA (cytidine(32)/uridine(32)-2'-O)-methyltransferase</fullName>
    </alternativeName>
    <alternativeName>
        <fullName evidence="5">tRNA Cm32/Um32 methyltransferase</fullName>
    </alternativeName>
</protein>
<evidence type="ECO:0000256" key="5">
    <source>
        <dbReference type="RuleBase" id="RU362024"/>
    </source>
</evidence>
<keyword evidence="5" id="KW-0963">Cytoplasm</keyword>
<dbReference type="EMBL" id="CP133720">
    <property type="protein sequence ID" value="WMW79006.1"/>
    <property type="molecule type" value="Genomic_DNA"/>
</dbReference>
<evidence type="ECO:0000256" key="3">
    <source>
        <dbReference type="ARBA" id="ARBA00022679"/>
    </source>
</evidence>
<dbReference type="CDD" id="cd18093">
    <property type="entry name" value="SpoU-like_TrmJ"/>
    <property type="match status" value="1"/>
</dbReference>
<comment type="subunit">
    <text evidence="5">Homodimer.</text>
</comment>
<feature type="domain" description="tRNA/rRNA methyltransferase SpoU type" evidence="6">
    <location>
        <begin position="23"/>
        <end position="174"/>
    </location>
</feature>
<comment type="function">
    <text evidence="5">Catalyzes the formation of 2'O-methylated cytidine (Cm32) or 2'O-methylated uridine (Um32) at position 32 in tRNA.</text>
</comment>
<evidence type="ECO:0000256" key="2">
    <source>
        <dbReference type="ARBA" id="ARBA00022603"/>
    </source>
</evidence>
<keyword evidence="3" id="KW-0808">Transferase</keyword>
<dbReference type="Gene3D" id="1.10.8.590">
    <property type="match status" value="1"/>
</dbReference>
<dbReference type="InterPro" id="IPR029028">
    <property type="entry name" value="Alpha/beta_knot_MTases"/>
</dbReference>
<comment type="subcellular location">
    <subcellularLocation>
        <location evidence="5">Cytoplasm</location>
    </subcellularLocation>
</comment>
<evidence type="ECO:0000313" key="8">
    <source>
        <dbReference type="Proteomes" id="UP001181355"/>
    </source>
</evidence>